<evidence type="ECO:0000259" key="5">
    <source>
        <dbReference type="PROSITE" id="PS50020"/>
    </source>
</evidence>
<dbReference type="Pfam" id="PF13855">
    <property type="entry name" value="LRR_8"/>
    <property type="match status" value="1"/>
</dbReference>
<feature type="region of interest" description="Disordered" evidence="4">
    <location>
        <begin position="428"/>
        <end position="452"/>
    </location>
</feature>
<keyword evidence="1" id="KW-0433">Leucine-rich repeat</keyword>
<feature type="region of interest" description="Disordered" evidence="4">
    <location>
        <begin position="981"/>
        <end position="1013"/>
    </location>
</feature>
<evidence type="ECO:0000313" key="7">
    <source>
        <dbReference type="Proteomes" id="UP000694044"/>
    </source>
</evidence>
<dbReference type="PROSITE" id="PS50020">
    <property type="entry name" value="WW_DOMAIN_2"/>
    <property type="match status" value="1"/>
</dbReference>
<feature type="domain" description="WW" evidence="5">
    <location>
        <begin position="957"/>
        <end position="985"/>
    </location>
</feature>
<feature type="region of interest" description="Disordered" evidence="4">
    <location>
        <begin position="723"/>
        <end position="783"/>
    </location>
</feature>
<feature type="coiled-coil region" evidence="3">
    <location>
        <begin position="620"/>
        <end position="688"/>
    </location>
</feature>
<comment type="caution">
    <text evidence="6">The sequence shown here is derived from an EMBL/GenBank/DDBJ whole genome shotgun (WGS) entry which is preliminary data.</text>
</comment>
<feature type="compositionally biased region" description="Basic and acidic residues" evidence="4">
    <location>
        <begin position="990"/>
        <end position="1000"/>
    </location>
</feature>
<dbReference type="InterPro" id="IPR050216">
    <property type="entry name" value="LRR_domain-containing"/>
</dbReference>
<feature type="compositionally biased region" description="Acidic residues" evidence="4">
    <location>
        <begin position="768"/>
        <end position="782"/>
    </location>
</feature>
<organism evidence="6 7">
    <name type="scientific">Phytophthora pseudosyringae</name>
    <dbReference type="NCBI Taxonomy" id="221518"/>
    <lineage>
        <taxon>Eukaryota</taxon>
        <taxon>Sar</taxon>
        <taxon>Stramenopiles</taxon>
        <taxon>Oomycota</taxon>
        <taxon>Peronosporomycetes</taxon>
        <taxon>Peronosporales</taxon>
        <taxon>Peronosporaceae</taxon>
        <taxon>Phytophthora</taxon>
    </lineage>
</organism>
<keyword evidence="3" id="KW-0175">Coiled coil</keyword>
<evidence type="ECO:0000256" key="1">
    <source>
        <dbReference type="ARBA" id="ARBA00022614"/>
    </source>
</evidence>
<dbReference type="PANTHER" id="PTHR48051">
    <property type="match status" value="1"/>
</dbReference>
<dbReference type="Proteomes" id="UP000694044">
    <property type="component" value="Unassembled WGS sequence"/>
</dbReference>
<feature type="compositionally biased region" description="Acidic residues" evidence="4">
    <location>
        <begin position="728"/>
        <end position="761"/>
    </location>
</feature>
<dbReference type="PROSITE" id="PS51450">
    <property type="entry name" value="LRR"/>
    <property type="match status" value="1"/>
</dbReference>
<evidence type="ECO:0000256" key="2">
    <source>
        <dbReference type="ARBA" id="ARBA00022737"/>
    </source>
</evidence>
<accession>A0A8T1VRW6</accession>
<name>A0A8T1VRW6_9STRA</name>
<proteinExistence type="predicted"/>
<protein>
    <recommendedName>
        <fullName evidence="5">WW domain-containing protein</fullName>
    </recommendedName>
</protein>
<evidence type="ECO:0000256" key="3">
    <source>
        <dbReference type="SAM" id="Coils"/>
    </source>
</evidence>
<keyword evidence="7" id="KW-1185">Reference proteome</keyword>
<feature type="compositionally biased region" description="Polar residues" evidence="4">
    <location>
        <begin position="428"/>
        <end position="438"/>
    </location>
</feature>
<dbReference type="SMART" id="SM00364">
    <property type="entry name" value="LRR_BAC"/>
    <property type="match status" value="4"/>
</dbReference>
<dbReference type="PANTHER" id="PTHR48051:SF1">
    <property type="entry name" value="RAS SUPPRESSOR PROTEIN 1"/>
    <property type="match status" value="1"/>
</dbReference>
<keyword evidence="2" id="KW-0677">Repeat</keyword>
<reference evidence="6" key="1">
    <citation type="submission" date="2021-02" db="EMBL/GenBank/DDBJ databases">
        <authorList>
            <person name="Palmer J.M."/>
        </authorList>
    </citation>
    <scope>NUCLEOTIDE SEQUENCE</scope>
    <source>
        <strain evidence="6">SCRP734</strain>
    </source>
</reference>
<dbReference type="EMBL" id="JAGDFM010000160">
    <property type="protein sequence ID" value="KAG7383977.1"/>
    <property type="molecule type" value="Genomic_DNA"/>
</dbReference>
<dbReference type="AlphaFoldDB" id="A0A8T1VRW6"/>
<evidence type="ECO:0000256" key="4">
    <source>
        <dbReference type="SAM" id="MobiDB-lite"/>
    </source>
</evidence>
<dbReference type="OrthoDB" id="73067at2759"/>
<evidence type="ECO:0000313" key="6">
    <source>
        <dbReference type="EMBL" id="KAG7383977.1"/>
    </source>
</evidence>
<sequence>MPDGRRGTINRDERRAWLGEQLQERQKQREREQDEQLAASELEQEKLWAPFAREAKQTGELNIAWKQALGFFTWERVMPFQDLLALRITGHDLRELPDDLFAALPSLETLSLIADGLERLPESIGTLRNLMELDVTKNRLRELPDSLTKLTGLKMLNLSCNALEKLPEDFGKLDKLDKIWLERNALKQLPLSIGGCRSARLANFSGNALSELPETIGKLTALTSLSVNLNELRELPDAIVGLPKLRVLHLSRNQIVKLPRSIGEMQALRELRLDWNAIQELPFSFRALTGLQVLSMEQNPLRLPTSDVIARGVPETLQFMEKALAEFQRSSRREVVEALQEVLGFAAQLVKNSKIHASAEDGGDSSINNQRSANDDTDLRVIMSSFEPNCDRLAPLGSNSELKLYGLVWDSFYSELLPVIERQQELVANNQQQAQQHESGAKLPGARPPFSQRFTPEEVEDALLHYDDEFGLACVAGGGEMPPVPIEFRRCACIDPVALRERRQRVRKVCVPRTVPYRCQRPGRLIRAEMLTKEQAQDQLASSYLRAKVARLTQKTRRRAIEYINSTLGVAHFERTARVLTHEMVQRRRQLRKLYKKHEKTQSHIDSRRDKLRRKIEAFQRAKEARLKTTREKCARLEKDREALERELEAATAKDKAGALAAAKSKKLGKLDGKLSKLRAELEEAASEFGGPENSKIYEIELAIEGLDMEEQKLHRATERARARELDADIEEDEEEEEKSDEEVDDDAADEEEEEEEDDGDSAGVDSSSDEEEELNGEEAPETEALKIIAAAPTDPPAKSFFDIEMPDLNIEDYRKTAVKLVDQELEKRALELEENAKNPKPSVTAVATKPNFMLPREVHEEELLELFQAQIRNSYVEMQCAKVSHQATREFLHMRAVLQRWRGLGARAVFEAWHDVARASKLDANAVKVRAERKKLLEHQNRELEEQLARIEARRWVQRSDMYTDAIYYENEATGETRWESPQFWAEEQQQKQKERQAGRDGNVPRLKLPPI</sequence>
<dbReference type="SMART" id="SM00369">
    <property type="entry name" value="LRR_TYP"/>
    <property type="match status" value="6"/>
</dbReference>
<dbReference type="Pfam" id="PF23598">
    <property type="entry name" value="LRR_14"/>
    <property type="match status" value="1"/>
</dbReference>
<dbReference type="InterPro" id="IPR003591">
    <property type="entry name" value="Leu-rich_rpt_typical-subtyp"/>
</dbReference>
<dbReference type="GO" id="GO:0005737">
    <property type="term" value="C:cytoplasm"/>
    <property type="evidence" value="ECO:0007669"/>
    <property type="project" value="TreeGrafter"/>
</dbReference>
<dbReference type="InterPro" id="IPR001202">
    <property type="entry name" value="WW_dom"/>
</dbReference>
<gene>
    <name evidence="6" type="ORF">PHYPSEUDO_003146</name>
</gene>
<dbReference type="InterPro" id="IPR055414">
    <property type="entry name" value="LRR_R13L4/SHOC2-like"/>
</dbReference>
<feature type="coiled-coil region" evidence="3">
    <location>
        <begin position="928"/>
        <end position="955"/>
    </location>
</feature>
<dbReference type="InterPro" id="IPR001611">
    <property type="entry name" value="Leu-rich_rpt"/>
</dbReference>